<dbReference type="Gene3D" id="1.20.144.10">
    <property type="entry name" value="Phosphatidic acid phosphatase type 2/haloperoxidase"/>
    <property type="match status" value="2"/>
</dbReference>
<evidence type="ECO:0000256" key="2">
    <source>
        <dbReference type="ARBA" id="ARBA00022475"/>
    </source>
</evidence>
<sequence>MEILIQIDENILLFIQEHLRQDWMNDFWSAVTHLGDSGWIWICTGVLLLLFKRTRKAGAAELSALVIGALITNVVLKNAIARIRPYEVVEGLHILIEKQRDFSFPSGHACASFAAAMALYKALPRKYGICALLLAGMIALSRLYVGVHYPTDVLAGMLIGILAGWTAWKLTEKSRETIDKRKIK</sequence>
<evidence type="ECO:0000256" key="6">
    <source>
        <dbReference type="ARBA" id="ARBA00023136"/>
    </source>
</evidence>
<dbReference type="Pfam" id="PF01569">
    <property type="entry name" value="PAP2"/>
    <property type="match status" value="1"/>
</dbReference>
<feature type="domain" description="Phosphatidic acid phosphatase type 2/haloperoxidase" evidence="8">
    <location>
        <begin position="54"/>
        <end position="168"/>
    </location>
</feature>
<reference evidence="9 10" key="1">
    <citation type="journal article" date="2021" name="ISME Commun">
        <title>Automated analysis of genomic sequences facilitates high-throughput and comprehensive description of bacteria.</title>
        <authorList>
            <person name="Hitch T.C.A."/>
        </authorList>
    </citation>
    <scope>NUCLEOTIDE SEQUENCE [LARGE SCALE GENOMIC DNA]</scope>
    <source>
        <strain evidence="9 10">H2_18</strain>
    </source>
</reference>
<evidence type="ECO:0000256" key="3">
    <source>
        <dbReference type="ARBA" id="ARBA00022692"/>
    </source>
</evidence>
<dbReference type="PANTHER" id="PTHR14969:SF62">
    <property type="entry name" value="DECAPRENYLPHOSPHORYL-5-PHOSPHORIBOSE PHOSPHATASE RV3807C-RELATED"/>
    <property type="match status" value="1"/>
</dbReference>
<name>A0ABT2TFW8_9FIRM</name>
<keyword evidence="10" id="KW-1185">Reference proteome</keyword>
<evidence type="ECO:0000256" key="1">
    <source>
        <dbReference type="ARBA" id="ARBA00004651"/>
    </source>
</evidence>
<evidence type="ECO:0000313" key="10">
    <source>
        <dbReference type="Proteomes" id="UP001652394"/>
    </source>
</evidence>
<feature type="transmembrane region" description="Helical" evidence="7">
    <location>
        <begin position="153"/>
        <end position="171"/>
    </location>
</feature>
<keyword evidence="4" id="KW-0378">Hydrolase</keyword>
<dbReference type="SMART" id="SM00014">
    <property type="entry name" value="acidPPc"/>
    <property type="match status" value="1"/>
</dbReference>
<evidence type="ECO:0000313" key="9">
    <source>
        <dbReference type="EMBL" id="MCU6748691.1"/>
    </source>
</evidence>
<gene>
    <name evidence="9" type="ORF">OCV51_13670</name>
</gene>
<dbReference type="PANTHER" id="PTHR14969">
    <property type="entry name" value="SPHINGOSINE-1-PHOSPHATE PHOSPHOHYDROLASE"/>
    <property type="match status" value="1"/>
</dbReference>
<comment type="caution">
    <text evidence="9">The sequence shown here is derived from an EMBL/GenBank/DDBJ whole genome shotgun (WGS) entry which is preliminary data.</text>
</comment>
<proteinExistence type="predicted"/>
<feature type="transmembrane region" description="Helical" evidence="7">
    <location>
        <begin position="27"/>
        <end position="50"/>
    </location>
</feature>
<protein>
    <submittedName>
        <fullName evidence="9">Phosphatase PAP2 family protein</fullName>
    </submittedName>
</protein>
<dbReference type="InterPro" id="IPR000326">
    <property type="entry name" value="PAP2/HPO"/>
</dbReference>
<dbReference type="RefSeq" id="WP_059070059.1">
    <property type="nucleotide sequence ID" value="NZ_JAOQJX010000030.1"/>
</dbReference>
<comment type="subcellular location">
    <subcellularLocation>
        <location evidence="1">Cell membrane</location>
        <topology evidence="1">Multi-pass membrane protein</topology>
    </subcellularLocation>
</comment>
<dbReference type="EMBL" id="JAOQJX010000030">
    <property type="protein sequence ID" value="MCU6748691.1"/>
    <property type="molecule type" value="Genomic_DNA"/>
</dbReference>
<evidence type="ECO:0000256" key="7">
    <source>
        <dbReference type="SAM" id="Phobius"/>
    </source>
</evidence>
<keyword evidence="5 7" id="KW-1133">Transmembrane helix</keyword>
<organism evidence="9 10">
    <name type="scientific">Faecalicatena acetigenes</name>
    <dbReference type="NCBI Taxonomy" id="2981790"/>
    <lineage>
        <taxon>Bacteria</taxon>
        <taxon>Bacillati</taxon>
        <taxon>Bacillota</taxon>
        <taxon>Clostridia</taxon>
        <taxon>Lachnospirales</taxon>
        <taxon>Lachnospiraceae</taxon>
        <taxon>Faecalicatena</taxon>
    </lineage>
</organism>
<keyword evidence="3 7" id="KW-0812">Transmembrane</keyword>
<evidence type="ECO:0000256" key="4">
    <source>
        <dbReference type="ARBA" id="ARBA00022801"/>
    </source>
</evidence>
<dbReference type="Proteomes" id="UP001652394">
    <property type="component" value="Unassembled WGS sequence"/>
</dbReference>
<dbReference type="InterPro" id="IPR036938">
    <property type="entry name" value="PAP2/HPO_sf"/>
</dbReference>
<keyword evidence="2" id="KW-1003">Cell membrane</keyword>
<evidence type="ECO:0000259" key="8">
    <source>
        <dbReference type="SMART" id="SM00014"/>
    </source>
</evidence>
<evidence type="ECO:0000256" key="5">
    <source>
        <dbReference type="ARBA" id="ARBA00022989"/>
    </source>
</evidence>
<feature type="transmembrane region" description="Helical" evidence="7">
    <location>
        <begin position="127"/>
        <end position="147"/>
    </location>
</feature>
<keyword evidence="6 7" id="KW-0472">Membrane</keyword>
<accession>A0ABT2TFW8</accession>
<dbReference type="SUPFAM" id="SSF48317">
    <property type="entry name" value="Acid phosphatase/Vanadium-dependent haloperoxidase"/>
    <property type="match status" value="1"/>
</dbReference>